<protein>
    <submittedName>
        <fullName evidence="2">Uncharacterized protein</fullName>
    </submittedName>
</protein>
<accession>A0A812K8N6</accession>
<dbReference type="AlphaFoldDB" id="A0A812K8N6"/>
<dbReference type="EMBL" id="CAJNDS010000569">
    <property type="protein sequence ID" value="CAE7219146.1"/>
    <property type="molecule type" value="Genomic_DNA"/>
</dbReference>
<evidence type="ECO:0000256" key="1">
    <source>
        <dbReference type="SAM" id="MobiDB-lite"/>
    </source>
</evidence>
<keyword evidence="3" id="KW-1185">Reference proteome</keyword>
<gene>
    <name evidence="2" type="ORF">SNAT2548_LOCUS7918</name>
</gene>
<evidence type="ECO:0000313" key="2">
    <source>
        <dbReference type="EMBL" id="CAE7219146.1"/>
    </source>
</evidence>
<sequence>MRQAALAGKDRVVDRIGWVDMGVVTELRKGFDFVGHARHAGVFAQEPRPPKLSKGESAQLDERHGKGWLPTHRPGVAQTSAAGRKLRPVDDFTENKVNLAFGSMDKLDLNALDELICICRIWTRAMCDGPAFELVLSSGHVLKGSVHPGWKKVGCEPLLTTLCPGHQRGRENSVVVS</sequence>
<proteinExistence type="predicted"/>
<comment type="caution">
    <text evidence="2">The sequence shown here is derived from an EMBL/GenBank/DDBJ whole genome shotgun (WGS) entry which is preliminary data.</text>
</comment>
<reference evidence="2" key="1">
    <citation type="submission" date="2021-02" db="EMBL/GenBank/DDBJ databases">
        <authorList>
            <person name="Dougan E. K."/>
            <person name="Rhodes N."/>
            <person name="Thang M."/>
            <person name="Chan C."/>
        </authorList>
    </citation>
    <scope>NUCLEOTIDE SEQUENCE</scope>
</reference>
<feature type="region of interest" description="Disordered" evidence="1">
    <location>
        <begin position="45"/>
        <end position="83"/>
    </location>
</feature>
<name>A0A812K8N6_9DINO</name>
<evidence type="ECO:0000313" key="3">
    <source>
        <dbReference type="Proteomes" id="UP000604046"/>
    </source>
</evidence>
<dbReference type="Proteomes" id="UP000604046">
    <property type="component" value="Unassembled WGS sequence"/>
</dbReference>
<organism evidence="2 3">
    <name type="scientific">Symbiodinium natans</name>
    <dbReference type="NCBI Taxonomy" id="878477"/>
    <lineage>
        <taxon>Eukaryota</taxon>
        <taxon>Sar</taxon>
        <taxon>Alveolata</taxon>
        <taxon>Dinophyceae</taxon>
        <taxon>Suessiales</taxon>
        <taxon>Symbiodiniaceae</taxon>
        <taxon>Symbiodinium</taxon>
    </lineage>
</organism>
<dbReference type="OrthoDB" id="10630872at2759"/>